<comment type="caution">
    <text evidence="2">The sequence shown here is derived from an EMBL/GenBank/DDBJ whole genome shotgun (WGS) entry which is preliminary data.</text>
</comment>
<evidence type="ECO:0008006" key="4">
    <source>
        <dbReference type="Google" id="ProtNLM"/>
    </source>
</evidence>
<dbReference type="AlphaFoldDB" id="A0A3N0V7T3"/>
<dbReference type="InParanoid" id="A0A3N0V7T3"/>
<feature type="signal peptide" evidence="1">
    <location>
        <begin position="1"/>
        <end position="24"/>
    </location>
</feature>
<proteinExistence type="predicted"/>
<keyword evidence="1" id="KW-0732">Signal</keyword>
<evidence type="ECO:0000313" key="2">
    <source>
        <dbReference type="EMBL" id="ROH88681.1"/>
    </source>
</evidence>
<reference evidence="2 3" key="1">
    <citation type="submission" date="2018-10" db="EMBL/GenBank/DDBJ databases">
        <authorList>
            <person name="Chen W.-M."/>
        </authorList>
    </citation>
    <scope>NUCLEOTIDE SEQUENCE [LARGE SCALE GENOMIC DNA]</scope>
    <source>
        <strain evidence="2 3">THS-13</strain>
    </source>
</reference>
<name>A0A3N0V7T3_9GAMM</name>
<dbReference type="Proteomes" id="UP000282106">
    <property type="component" value="Unassembled WGS sequence"/>
</dbReference>
<accession>A0A3N0V7T3</accession>
<organism evidence="2 3">
    <name type="scientific">Stagnimonas aquatica</name>
    <dbReference type="NCBI Taxonomy" id="2689987"/>
    <lineage>
        <taxon>Bacteria</taxon>
        <taxon>Pseudomonadati</taxon>
        <taxon>Pseudomonadota</taxon>
        <taxon>Gammaproteobacteria</taxon>
        <taxon>Nevskiales</taxon>
        <taxon>Nevskiaceae</taxon>
        <taxon>Stagnimonas</taxon>
    </lineage>
</organism>
<dbReference type="EMBL" id="RJVO01000006">
    <property type="protein sequence ID" value="ROH88681.1"/>
    <property type="molecule type" value="Genomic_DNA"/>
</dbReference>
<evidence type="ECO:0000256" key="1">
    <source>
        <dbReference type="SAM" id="SignalP"/>
    </source>
</evidence>
<keyword evidence="3" id="KW-1185">Reference proteome</keyword>
<feature type="chain" id="PRO_5018107480" description="DUF4412 domain-containing protein" evidence="1">
    <location>
        <begin position="25"/>
        <end position="296"/>
    </location>
</feature>
<sequence length="296" mass="30800">MFMNRNLNALVFGLAVFAAPMALAAGSAQIESGLGSDRARAGLEFDGARLRMQASTGAAAGQGYLIFRDGKAYTVGDMDGQPFVMEMGAMMKMAGQMAAQGAPRDGLDDVAAYHGLSATGRSETVAGLRGEVYRLDYTTRSGDRQSKEMVLTANTTAREMTEALSAFGTAMQAAAGIVEPEGSLQLQAEFQRRGLGLLRVGDEFRVLSLSTSKPAAARFELPAEPMQMPAGLSGLGALGGAGGAASGNPLGGVFGQKVERQQDRVQGRAEAEVDSATDRAVDKVLDKAFGKLFGGD</sequence>
<gene>
    <name evidence="2" type="ORF">ED208_12750</name>
</gene>
<evidence type="ECO:0000313" key="3">
    <source>
        <dbReference type="Proteomes" id="UP000282106"/>
    </source>
</evidence>
<protein>
    <recommendedName>
        <fullName evidence="4">DUF4412 domain-containing protein</fullName>
    </recommendedName>
</protein>